<dbReference type="EMBL" id="JAHHGM010000002">
    <property type="protein sequence ID" value="MBT2988058.1"/>
    <property type="molecule type" value="Genomic_DNA"/>
</dbReference>
<proteinExistence type="predicted"/>
<organism evidence="3 4">
    <name type="scientific">Candidatus Thiodiazotropha taylori</name>
    <dbReference type="NCBI Taxonomy" id="2792791"/>
    <lineage>
        <taxon>Bacteria</taxon>
        <taxon>Pseudomonadati</taxon>
        <taxon>Pseudomonadota</taxon>
        <taxon>Gammaproteobacteria</taxon>
        <taxon>Chromatiales</taxon>
        <taxon>Sedimenticolaceae</taxon>
        <taxon>Candidatus Thiodiazotropha</taxon>
    </lineage>
</organism>
<accession>A0A944M9Z3</accession>
<feature type="region of interest" description="Disordered" evidence="1">
    <location>
        <begin position="24"/>
        <end position="55"/>
    </location>
</feature>
<evidence type="ECO:0000256" key="1">
    <source>
        <dbReference type="SAM" id="MobiDB-lite"/>
    </source>
</evidence>
<keyword evidence="2" id="KW-0732">Signal</keyword>
<feature type="compositionally biased region" description="Polar residues" evidence="1">
    <location>
        <begin position="33"/>
        <end position="55"/>
    </location>
</feature>
<comment type="caution">
    <text evidence="3">The sequence shown here is derived from an EMBL/GenBank/DDBJ whole genome shotgun (WGS) entry which is preliminary data.</text>
</comment>
<dbReference type="PROSITE" id="PS51257">
    <property type="entry name" value="PROKAR_LIPOPROTEIN"/>
    <property type="match status" value="1"/>
</dbReference>
<evidence type="ECO:0008006" key="5">
    <source>
        <dbReference type="Google" id="ProtNLM"/>
    </source>
</evidence>
<gene>
    <name evidence="3" type="ORF">KME65_03760</name>
</gene>
<dbReference type="Proteomes" id="UP000770889">
    <property type="component" value="Unassembled WGS sequence"/>
</dbReference>
<sequence length="402" mass="44718">MIKIPAINILILSIFFASCGGGTGSGSTTPTTNNEDSNTSNPIVDTPSGDQTNHDIPSVEVDPGEGIDQKHILGPDYGEELSIYHATLVMDVLRLIGFYKGYFVGIDVGETYPIVEFPDKDDDIGYQALNGTVYSCMYRNDEPRGSKTVTWNNGGTEHPKQYTSTRIYNNCDQNSLHYGTFRIYDGTVLQSGTAMYVNNYPAIQSGVIHADQLKITDQQEEVSLTIDGYMYFDANTNGQRSTDISEIAMRFHEDNNSVESAGRYIEDITVHGGTITFDITTPEGQNGSSNIYGVKNATLRIDVENNNHKHIALLVETIPPPNNEVLYSLEISRAELTTTDPAPMQHTIRIDRLNPPYSSYSVYNVYIDFNKNGIIEKVNTYPNEYYEEVTLLGNRWGYISGL</sequence>
<evidence type="ECO:0000313" key="4">
    <source>
        <dbReference type="Proteomes" id="UP000770889"/>
    </source>
</evidence>
<feature type="chain" id="PRO_5037923113" description="Lipoprotein" evidence="2">
    <location>
        <begin position="21"/>
        <end position="402"/>
    </location>
</feature>
<dbReference type="AlphaFoldDB" id="A0A944M9Z3"/>
<name>A0A944M9Z3_9GAMM</name>
<evidence type="ECO:0000256" key="2">
    <source>
        <dbReference type="SAM" id="SignalP"/>
    </source>
</evidence>
<evidence type="ECO:0000313" key="3">
    <source>
        <dbReference type="EMBL" id="MBT2988058.1"/>
    </source>
</evidence>
<reference evidence="3 4" key="1">
    <citation type="submission" date="2021-05" db="EMBL/GenBank/DDBJ databases">
        <title>Genetic and Functional Diversity in Clade A Lucinid endosymbionts from the Bahamas.</title>
        <authorList>
            <person name="Giani N.M."/>
            <person name="Engel A.S."/>
            <person name="Campbell B.J."/>
        </authorList>
    </citation>
    <scope>NUCLEOTIDE SEQUENCE [LARGE SCALE GENOMIC DNA]</scope>
    <source>
        <strain evidence="3">LUC16012Gg_MoonRockCtena</strain>
    </source>
</reference>
<feature type="signal peptide" evidence="2">
    <location>
        <begin position="1"/>
        <end position="20"/>
    </location>
</feature>
<protein>
    <recommendedName>
        <fullName evidence="5">Lipoprotein</fullName>
    </recommendedName>
</protein>